<evidence type="ECO:0000313" key="3">
    <source>
        <dbReference type="EMBL" id="TXJ92307.1"/>
    </source>
</evidence>
<comment type="caution">
    <text evidence="2">The sequence shown here is derived from an EMBL/GenBank/DDBJ whole genome shotgun (WGS) entry which is preliminary data.</text>
</comment>
<dbReference type="RefSeq" id="WP_119648566.1">
    <property type="nucleotide sequence ID" value="NZ_QXFI01000033.1"/>
</dbReference>
<protein>
    <submittedName>
        <fullName evidence="3">Beta-lactamase family protein</fullName>
    </submittedName>
    <submittedName>
        <fullName evidence="2">Class A beta-lactamase-related serine hydrolase</fullName>
    </submittedName>
</protein>
<dbReference type="PANTHER" id="PTHR46825">
    <property type="entry name" value="D-ALANYL-D-ALANINE-CARBOXYPEPTIDASE/ENDOPEPTIDASE AMPH"/>
    <property type="match status" value="1"/>
</dbReference>
<dbReference type="SUPFAM" id="SSF56601">
    <property type="entry name" value="beta-lactamase/transpeptidase-like"/>
    <property type="match status" value="1"/>
</dbReference>
<evidence type="ECO:0000313" key="4">
    <source>
        <dbReference type="Proteomes" id="UP000266691"/>
    </source>
</evidence>
<reference evidence="2 4" key="1">
    <citation type="submission" date="2018-08" db="EMBL/GenBank/DDBJ databases">
        <title>Proposal of Muricauda 72 sp.nov. and Muricauda NH166 sp.nov., isolated from seawater.</title>
        <authorList>
            <person name="Cheng H."/>
            <person name="Wu Y.-H."/>
            <person name="Guo L.-L."/>
            <person name="Xu X.-W."/>
        </authorList>
    </citation>
    <scope>NUCLEOTIDE SEQUENCE [LARGE SCALE GENOMIC DNA]</scope>
    <source>
        <strain evidence="2 4">72</strain>
    </source>
</reference>
<sequence length="482" mass="55613">MKRYISIIVIIITLCVSCKNKTNSNDIVNSLKNRLESYMVECNENGLSASVLVAKDGEILYSGGVGLRNKNENLPVTEETIFTIGSLTKQFTATAILKLQEEDKLSVHDSIYKFFENVPKDKQNITIHQLLTHTSGIVGNLGYGVDFVPISKEKFLSEVYNSPLDFEPGKQFSYSNVGYSILAMIIEKVTQTDYETYLQENLFQKAGMKHTGYLFPKWDTTQIAHGYKCGEDWGTHLMKWQADSNQISWHLKGNGGILSNPSDLYKWYKALKENKIISKKSFEQLTFPHVKENESGDSHYAYGWTIMNNDRNTKIIAHNGSNGVFYADFIQLPIENTVIIYMTNELRYDTQIVAWEIEQLLFKENYTPIVPKMKSIKHGSTDITSKQLEIIHQFVELILTDDENIDDFINKHVASKERERRFKMWMKDMQKEFLEYRLKHILEYGDMSYDIVLESKDGKIVDLTPCFDLQFNESNQIVAFGW</sequence>
<dbReference type="Proteomes" id="UP000321621">
    <property type="component" value="Unassembled WGS sequence"/>
</dbReference>
<dbReference type="InterPro" id="IPR050491">
    <property type="entry name" value="AmpC-like"/>
</dbReference>
<dbReference type="InterPro" id="IPR001466">
    <property type="entry name" value="Beta-lactam-related"/>
</dbReference>
<dbReference type="Gene3D" id="3.40.710.10">
    <property type="entry name" value="DD-peptidase/beta-lactamase superfamily"/>
    <property type="match status" value="1"/>
</dbReference>
<keyword evidence="2" id="KW-0378">Hydrolase</keyword>
<dbReference type="GO" id="GO:0016787">
    <property type="term" value="F:hydrolase activity"/>
    <property type="evidence" value="ECO:0007669"/>
    <property type="project" value="UniProtKB-KW"/>
</dbReference>
<evidence type="ECO:0000259" key="1">
    <source>
        <dbReference type="Pfam" id="PF00144"/>
    </source>
</evidence>
<accession>A0A3A1NKK8</accession>
<dbReference type="AlphaFoldDB" id="A0A3A1NKK8"/>
<dbReference type="Pfam" id="PF00144">
    <property type="entry name" value="Beta-lactamase"/>
    <property type="match status" value="1"/>
</dbReference>
<evidence type="ECO:0000313" key="2">
    <source>
        <dbReference type="EMBL" id="RIV43105.1"/>
    </source>
</evidence>
<dbReference type="InterPro" id="IPR012338">
    <property type="entry name" value="Beta-lactam/transpept-like"/>
</dbReference>
<keyword evidence="5" id="KW-1185">Reference proteome</keyword>
<organism evidence="2 4">
    <name type="scientific">Flagellimonas pelagia</name>
    <dbReference type="NCBI Taxonomy" id="2306998"/>
    <lineage>
        <taxon>Bacteria</taxon>
        <taxon>Pseudomonadati</taxon>
        <taxon>Bacteroidota</taxon>
        <taxon>Flavobacteriia</taxon>
        <taxon>Flavobacteriales</taxon>
        <taxon>Flavobacteriaceae</taxon>
        <taxon>Flagellimonas</taxon>
    </lineage>
</organism>
<dbReference type="OrthoDB" id="9793489at2"/>
<reference evidence="3 5" key="2">
    <citation type="submission" date="2019-07" db="EMBL/GenBank/DDBJ databases">
        <title>Draft genome of two Muricauda strains isolated from deep sea.</title>
        <authorList>
            <person name="Sun C."/>
        </authorList>
    </citation>
    <scope>NUCLEOTIDE SEQUENCE [LARGE SCALE GENOMIC DNA]</scope>
    <source>
        <strain evidence="3 5">72</strain>
    </source>
</reference>
<dbReference type="Proteomes" id="UP000266691">
    <property type="component" value="Unassembled WGS sequence"/>
</dbReference>
<name>A0A3A1NKK8_9FLAO</name>
<gene>
    <name evidence="2" type="ORF">D2V05_16010</name>
    <name evidence="3" type="ORF">FQ017_15870</name>
</gene>
<dbReference type="EMBL" id="VNWK01000033">
    <property type="protein sequence ID" value="TXJ92307.1"/>
    <property type="molecule type" value="Genomic_DNA"/>
</dbReference>
<proteinExistence type="predicted"/>
<feature type="domain" description="Beta-lactamase-related" evidence="1">
    <location>
        <begin position="47"/>
        <end position="347"/>
    </location>
</feature>
<evidence type="ECO:0000313" key="5">
    <source>
        <dbReference type="Proteomes" id="UP000321621"/>
    </source>
</evidence>
<dbReference type="PANTHER" id="PTHR46825:SF9">
    <property type="entry name" value="BETA-LACTAMASE-RELATED DOMAIN-CONTAINING PROTEIN"/>
    <property type="match status" value="1"/>
</dbReference>
<dbReference type="EMBL" id="QXFI01000033">
    <property type="protein sequence ID" value="RIV43105.1"/>
    <property type="molecule type" value="Genomic_DNA"/>
</dbReference>